<dbReference type="Gene3D" id="3.30.50.20">
    <property type="entry name" value="prophage-derive protein ybcO"/>
    <property type="match status" value="1"/>
</dbReference>
<organism evidence="1 2">
    <name type="scientific">Novosphingobium pentaromativorans US6-1</name>
    <dbReference type="NCBI Taxonomy" id="1088721"/>
    <lineage>
        <taxon>Bacteria</taxon>
        <taxon>Pseudomonadati</taxon>
        <taxon>Pseudomonadota</taxon>
        <taxon>Alphaproteobacteria</taxon>
        <taxon>Sphingomonadales</taxon>
        <taxon>Sphingomonadaceae</taxon>
        <taxon>Novosphingobium</taxon>
    </lineage>
</organism>
<sequence length="80" mass="8936">MPIEVAHVRGGSDAGMGRKPSDWFTVSLCRDHHAEQHRIGEGPFERLHGIDFHALAAEFATASPKAAEIRIEQMERRNVC</sequence>
<accession>G6E7G0</accession>
<dbReference type="AlphaFoldDB" id="G6E7G0"/>
<name>G6E7G0_9SPHN</name>
<dbReference type="PATRIC" id="fig|1088721.3.peg.293"/>
<dbReference type="EMBL" id="AGFM01000006">
    <property type="protein sequence ID" value="EHJ62783.1"/>
    <property type="molecule type" value="Genomic_DNA"/>
</dbReference>
<evidence type="ECO:0008006" key="3">
    <source>
        <dbReference type="Google" id="ProtNLM"/>
    </source>
</evidence>
<evidence type="ECO:0000313" key="1">
    <source>
        <dbReference type="EMBL" id="EHJ62783.1"/>
    </source>
</evidence>
<reference evidence="1 2" key="1">
    <citation type="journal article" date="2012" name="J. Bacteriol.">
        <title>Genome sequence of benzo(a)pyrene-degrading bacterium Novosphingobium pentaromativorans US6-1.</title>
        <authorList>
            <person name="Luo Y.R."/>
            <person name="Kang S.G."/>
            <person name="Kim S.J."/>
            <person name="Kim M.R."/>
            <person name="Li N."/>
            <person name="Lee J.H."/>
            <person name="Kwon K.K."/>
        </authorList>
    </citation>
    <scope>NUCLEOTIDE SEQUENCE [LARGE SCALE GENOMIC DNA]</scope>
    <source>
        <strain evidence="1 2">US6-1</strain>
    </source>
</reference>
<gene>
    <name evidence="1" type="ORF">NSU_0295</name>
</gene>
<dbReference type="eggNOG" id="ENOG503117V">
    <property type="taxonomic scope" value="Bacteria"/>
</dbReference>
<protein>
    <recommendedName>
        <fullName evidence="3">Phage protein</fullName>
    </recommendedName>
</protein>
<comment type="caution">
    <text evidence="1">The sequence shown here is derived from an EMBL/GenBank/DDBJ whole genome shotgun (WGS) entry which is preliminary data.</text>
</comment>
<dbReference type="Proteomes" id="UP000004030">
    <property type="component" value="Unassembled WGS sequence"/>
</dbReference>
<evidence type="ECO:0000313" key="2">
    <source>
        <dbReference type="Proteomes" id="UP000004030"/>
    </source>
</evidence>
<proteinExistence type="predicted"/>
<keyword evidence="2" id="KW-1185">Reference proteome</keyword>